<evidence type="ECO:0000313" key="1">
    <source>
        <dbReference type="EMBL" id="GER25998.1"/>
    </source>
</evidence>
<reference evidence="1" key="1">
    <citation type="journal article" date="2019" name="Curr. Biol.">
        <title>Genome Sequence of Striga asiatica Provides Insight into the Evolution of Plant Parasitism.</title>
        <authorList>
            <person name="Yoshida S."/>
            <person name="Kim S."/>
            <person name="Wafula E.K."/>
            <person name="Tanskanen J."/>
            <person name="Kim Y."/>
            <person name="Honaas L."/>
            <person name="Yang Z."/>
            <person name="Spallek T."/>
            <person name="Conn C.E."/>
            <person name="Ichihashi Y."/>
            <person name="Cheong K."/>
            <person name="Cui S."/>
            <person name="Der J.P."/>
            <person name="Gundlach H."/>
            <person name="Jiao Y."/>
            <person name="Hori C."/>
            <person name="Ishida J.K."/>
            <person name="Kasahara H."/>
            <person name="Kiba T."/>
            <person name="Kim M."/>
            <person name="Koo N."/>
            <person name="Laohavisit A."/>
            <person name="Lee Y."/>
            <person name="Lumba S."/>
            <person name="Mccourt P."/>
            <person name="Mortimer J.C."/>
            <person name="Mutuku J.M."/>
            <person name="Nomura T."/>
            <person name="Sasaki-sekimoto Y."/>
            <person name="Seto Y."/>
            <person name="Wang Y."/>
            <person name="Wakatake T."/>
            <person name="Sakakibara H."/>
            <person name="Demura T."/>
            <person name="Yamaguchi S."/>
            <person name="Yoneyama K."/>
            <person name="Manabe R."/>
            <person name="Nelson D.C."/>
            <person name="Schulman A.H."/>
            <person name="Timko M.P."/>
            <person name="Depamphilis C.W."/>
            <person name="Choi D."/>
            <person name="Shirasu K."/>
        </authorList>
    </citation>
    <scope>NUCLEOTIDE SEQUENCE [LARGE SCALE GENOMIC DNA]</scope>
    <source>
        <strain evidence="1">UVA1</strain>
    </source>
</reference>
<proteinExistence type="predicted"/>
<accession>A0A5A7P0G4</accession>
<dbReference type="Proteomes" id="UP000325081">
    <property type="component" value="Unassembled WGS sequence"/>
</dbReference>
<keyword evidence="2" id="KW-1185">Reference proteome</keyword>
<dbReference type="AlphaFoldDB" id="A0A5A7P0G4"/>
<sequence length="109" mass="11044">MKGWGDGPGGPSGSSLGLLRPTFTEAASSATRDERIEVSIWAEEVEAASLAATAAAADLLLSSSAEAENGEWVVAGGGGGGDGFPAGWLINGGPEPAYFLEKKVKDQHQ</sequence>
<protein>
    <submittedName>
        <fullName evidence="1">FAD-binding Berberine family protein</fullName>
    </submittedName>
</protein>
<gene>
    <name evidence="1" type="ORF">STAS_01601</name>
</gene>
<evidence type="ECO:0000313" key="2">
    <source>
        <dbReference type="Proteomes" id="UP000325081"/>
    </source>
</evidence>
<comment type="caution">
    <text evidence="1">The sequence shown here is derived from an EMBL/GenBank/DDBJ whole genome shotgun (WGS) entry which is preliminary data.</text>
</comment>
<name>A0A5A7P0G4_STRAF</name>
<dbReference type="EMBL" id="BKCP01000669">
    <property type="protein sequence ID" value="GER25998.1"/>
    <property type="molecule type" value="Genomic_DNA"/>
</dbReference>
<organism evidence="1 2">
    <name type="scientific">Striga asiatica</name>
    <name type="common">Asiatic witchweed</name>
    <name type="synonym">Buchnera asiatica</name>
    <dbReference type="NCBI Taxonomy" id="4170"/>
    <lineage>
        <taxon>Eukaryota</taxon>
        <taxon>Viridiplantae</taxon>
        <taxon>Streptophyta</taxon>
        <taxon>Embryophyta</taxon>
        <taxon>Tracheophyta</taxon>
        <taxon>Spermatophyta</taxon>
        <taxon>Magnoliopsida</taxon>
        <taxon>eudicotyledons</taxon>
        <taxon>Gunneridae</taxon>
        <taxon>Pentapetalae</taxon>
        <taxon>asterids</taxon>
        <taxon>lamiids</taxon>
        <taxon>Lamiales</taxon>
        <taxon>Orobanchaceae</taxon>
        <taxon>Buchnereae</taxon>
        <taxon>Striga</taxon>
    </lineage>
</organism>